<keyword evidence="3" id="KW-1185">Reference proteome</keyword>
<organism evidence="2 3">
    <name type="scientific">Thalictrum thalictroides</name>
    <name type="common">Rue-anemone</name>
    <name type="synonym">Anemone thalictroides</name>
    <dbReference type="NCBI Taxonomy" id="46969"/>
    <lineage>
        <taxon>Eukaryota</taxon>
        <taxon>Viridiplantae</taxon>
        <taxon>Streptophyta</taxon>
        <taxon>Embryophyta</taxon>
        <taxon>Tracheophyta</taxon>
        <taxon>Spermatophyta</taxon>
        <taxon>Magnoliopsida</taxon>
        <taxon>Ranunculales</taxon>
        <taxon>Ranunculaceae</taxon>
        <taxon>Thalictroideae</taxon>
        <taxon>Thalictrum</taxon>
    </lineage>
</organism>
<protein>
    <submittedName>
        <fullName evidence="2">F-box protein</fullName>
    </submittedName>
</protein>
<dbReference type="InterPro" id="IPR017451">
    <property type="entry name" value="F-box-assoc_interact_dom"/>
</dbReference>
<dbReference type="NCBIfam" id="TIGR01640">
    <property type="entry name" value="F_box_assoc_1"/>
    <property type="match status" value="1"/>
</dbReference>
<dbReference type="PANTHER" id="PTHR31672:SF11">
    <property type="entry name" value="F-BOX PROTEIN CPR1-LIKE ISOFORM X2"/>
    <property type="match status" value="1"/>
</dbReference>
<dbReference type="InterPro" id="IPR013187">
    <property type="entry name" value="F-box-assoc_dom_typ3"/>
</dbReference>
<dbReference type="EMBL" id="JABWDY010002649">
    <property type="protein sequence ID" value="KAF5206489.1"/>
    <property type="molecule type" value="Genomic_DNA"/>
</dbReference>
<evidence type="ECO:0000313" key="2">
    <source>
        <dbReference type="EMBL" id="KAF5206489.1"/>
    </source>
</evidence>
<proteinExistence type="predicted"/>
<dbReference type="SUPFAM" id="SSF50965">
    <property type="entry name" value="Galactose oxidase, central domain"/>
    <property type="match status" value="1"/>
</dbReference>
<dbReference type="PANTHER" id="PTHR31672">
    <property type="entry name" value="BNACNNG10540D PROTEIN"/>
    <property type="match status" value="1"/>
</dbReference>
<feature type="domain" description="F-box associated beta-propeller type 3" evidence="1">
    <location>
        <begin position="90"/>
        <end position="305"/>
    </location>
</feature>
<dbReference type="InterPro" id="IPR011043">
    <property type="entry name" value="Gal_Oxase/kelch_b-propeller"/>
</dbReference>
<evidence type="ECO:0000313" key="3">
    <source>
        <dbReference type="Proteomes" id="UP000554482"/>
    </source>
</evidence>
<dbReference type="Proteomes" id="UP000554482">
    <property type="component" value="Unassembled WGS sequence"/>
</dbReference>
<dbReference type="OrthoDB" id="1938527at2759"/>
<dbReference type="SUPFAM" id="SSF81383">
    <property type="entry name" value="F-box domain"/>
    <property type="match status" value="1"/>
</dbReference>
<dbReference type="InterPro" id="IPR050796">
    <property type="entry name" value="SCF_F-box_component"/>
</dbReference>
<dbReference type="Pfam" id="PF08268">
    <property type="entry name" value="FBA_3"/>
    <property type="match status" value="1"/>
</dbReference>
<comment type="caution">
    <text evidence="2">The sequence shown here is derived from an EMBL/GenBank/DDBJ whole genome shotgun (WGS) entry which is preliminary data.</text>
</comment>
<gene>
    <name evidence="2" type="ORF">FRX31_003925</name>
</gene>
<evidence type="ECO:0000259" key="1">
    <source>
        <dbReference type="Pfam" id="PF08268"/>
    </source>
</evidence>
<accession>A0A7J6XA52</accession>
<dbReference type="InterPro" id="IPR036047">
    <property type="entry name" value="F-box-like_dom_sf"/>
</dbReference>
<dbReference type="AlphaFoldDB" id="A0A7J6XA52"/>
<reference evidence="2 3" key="1">
    <citation type="submission" date="2020-06" db="EMBL/GenBank/DDBJ databases">
        <title>Transcriptomic and genomic resources for Thalictrum thalictroides and T. hernandezii: Facilitating candidate gene discovery in an emerging model plant lineage.</title>
        <authorList>
            <person name="Arias T."/>
            <person name="Riano-Pachon D.M."/>
            <person name="Di Stilio V.S."/>
        </authorList>
    </citation>
    <scope>NUCLEOTIDE SEQUENCE [LARGE SCALE GENOMIC DNA]</scope>
    <source>
        <strain evidence="3">cv. WT478/WT964</strain>
        <tissue evidence="2">Leaves</tissue>
    </source>
</reference>
<name>A0A7J6XA52_THATH</name>
<sequence length="386" mass="44316">MINILDDDILVDILTRVSAKSLDQIRYFSKYCFNMISDPYFVQQHNLHCSDYGFIIHEKPSNYSKNSTKYFIKMNDGSSGGKIGQQYNLSNVLKGNILACCNGLVLLQSCDKSILRVVNPTTKQQLKLQHFDLICNNREFYGFAFVPSTHEYKIARLHTESMDLKCELVVLNSSHDLQWRSIDGPSITMTKGFQYRPYSVGGVLYWIGYSQRMVLCLDVGAEKFYQTTLPDFISLSKGRIIGMGSFLCLLKYVAPDQLDIWILKNFRTGEWIKKREIFLPMQSKIIECLPIWISDNGELIVFRMKNKLWAYNVELHKWTKLPKKVGKFVFWGPHVSSIVSPKFIAKSTAATMYYSPKEARSIVEDTVPPDISHIVDNMALILDSDS</sequence>